<sequence>MSGSHSKKALRPRLEIITFGWELEMLVYPKEGEPIGDDQAPKRLHQLASSIAAQAPDLPVAGQCLHSPEKTCDVCKDACRDFLLHGLRVFTPANPVFDHEGVSEYLYFYIMHEWVTTPYSTTGQRLAQPFEIASPILDNKELEAGFPQTAQIVSALRNSDLKITAHTGCGLHFHVGVKSGMTLNIAKKISTLVMLLELPLFTVLCPPQRVANHYFDPLVKSSWFAVNANAENYNTFTEKASKELLEHFPISLSQLEPAGWNDENPHRWYITLIYLWRAENMCQLASGLRTTLGEKSSLVLCVRDHCGILEETIPPDECPDSFELTPSTLEFRYPPMSFDIEYIKNWAQILCKMVKIATLDSPDFSQAVAALHRELQKDDKGADLPTWTRLLTVLGLSDQIGYWKQQLPRFAADEPIRFLDKDGFVLPDNA</sequence>
<dbReference type="STRING" id="490622.A0A395NKT6"/>
<gene>
    <name evidence="1" type="ORF">TARUN_5635</name>
</gene>
<name>A0A395NKT6_TRIAR</name>
<dbReference type="AlphaFoldDB" id="A0A395NKT6"/>
<accession>A0A395NKT6</accession>
<keyword evidence="2" id="KW-1185">Reference proteome</keyword>
<proteinExistence type="predicted"/>
<dbReference type="InterPro" id="IPR022025">
    <property type="entry name" value="Amidoligase_2"/>
</dbReference>
<dbReference type="Proteomes" id="UP000266272">
    <property type="component" value="Unassembled WGS sequence"/>
</dbReference>
<evidence type="ECO:0000313" key="2">
    <source>
        <dbReference type="Proteomes" id="UP000266272"/>
    </source>
</evidence>
<comment type="caution">
    <text evidence="1">The sequence shown here is derived from an EMBL/GenBank/DDBJ whole genome shotgun (WGS) entry which is preliminary data.</text>
</comment>
<dbReference type="PANTHER" id="PTHR36847:SF1">
    <property type="entry name" value="AMIDOLIGASE ENZYME"/>
    <property type="match status" value="1"/>
</dbReference>
<reference evidence="1 2" key="1">
    <citation type="journal article" date="2018" name="PLoS Pathog.">
        <title>Evolution of structural diversity of trichothecenes, a family of toxins produced by plant pathogenic and entomopathogenic fungi.</title>
        <authorList>
            <person name="Proctor R.H."/>
            <person name="McCormick S.P."/>
            <person name="Kim H.S."/>
            <person name="Cardoza R.E."/>
            <person name="Stanley A.M."/>
            <person name="Lindo L."/>
            <person name="Kelly A."/>
            <person name="Brown D.W."/>
            <person name="Lee T."/>
            <person name="Vaughan M.M."/>
            <person name="Alexander N.J."/>
            <person name="Busman M."/>
            <person name="Gutierrez S."/>
        </authorList>
    </citation>
    <scope>NUCLEOTIDE SEQUENCE [LARGE SCALE GENOMIC DNA]</scope>
    <source>
        <strain evidence="1 2">IBT 40837</strain>
    </source>
</reference>
<dbReference type="EMBL" id="PXOA01000336">
    <property type="protein sequence ID" value="RFU76609.1"/>
    <property type="molecule type" value="Genomic_DNA"/>
</dbReference>
<dbReference type="PANTHER" id="PTHR36847">
    <property type="entry name" value="AMIDOLIGASE ENZYME"/>
    <property type="match status" value="1"/>
</dbReference>
<evidence type="ECO:0008006" key="3">
    <source>
        <dbReference type="Google" id="ProtNLM"/>
    </source>
</evidence>
<protein>
    <recommendedName>
        <fullName evidence="3">Amidoligase enzyme</fullName>
    </recommendedName>
</protein>
<dbReference type="OrthoDB" id="412402at2759"/>
<dbReference type="Pfam" id="PF12224">
    <property type="entry name" value="Amidoligase_2"/>
    <property type="match status" value="1"/>
</dbReference>
<organism evidence="1 2">
    <name type="scientific">Trichoderma arundinaceum</name>
    <dbReference type="NCBI Taxonomy" id="490622"/>
    <lineage>
        <taxon>Eukaryota</taxon>
        <taxon>Fungi</taxon>
        <taxon>Dikarya</taxon>
        <taxon>Ascomycota</taxon>
        <taxon>Pezizomycotina</taxon>
        <taxon>Sordariomycetes</taxon>
        <taxon>Hypocreomycetidae</taxon>
        <taxon>Hypocreales</taxon>
        <taxon>Hypocreaceae</taxon>
        <taxon>Trichoderma</taxon>
    </lineage>
</organism>
<evidence type="ECO:0000313" key="1">
    <source>
        <dbReference type="EMBL" id="RFU76609.1"/>
    </source>
</evidence>